<dbReference type="EMBL" id="HF935415">
    <property type="protein sequence ID" value="CCX30043.1"/>
    <property type="molecule type" value="Genomic_DNA"/>
</dbReference>
<dbReference type="AlphaFoldDB" id="U4LDV1"/>
<dbReference type="Proteomes" id="UP000018144">
    <property type="component" value="Unassembled WGS sequence"/>
</dbReference>
<gene>
    <name evidence="1" type="ORF">PCON_08035</name>
</gene>
<accession>U4LDV1</accession>
<name>U4LDV1_PYROM</name>
<sequence>MNINLVCLFDSRYSILTAGESQNPIRELCNPPIANGTGTWSGQFLLGHALDVNANAKTKT</sequence>
<evidence type="ECO:0000313" key="1">
    <source>
        <dbReference type="EMBL" id="CCX30043.1"/>
    </source>
</evidence>
<organism evidence="1 2">
    <name type="scientific">Pyronema omphalodes (strain CBS 100304)</name>
    <name type="common">Pyronema confluens</name>
    <dbReference type="NCBI Taxonomy" id="1076935"/>
    <lineage>
        <taxon>Eukaryota</taxon>
        <taxon>Fungi</taxon>
        <taxon>Dikarya</taxon>
        <taxon>Ascomycota</taxon>
        <taxon>Pezizomycotina</taxon>
        <taxon>Pezizomycetes</taxon>
        <taxon>Pezizales</taxon>
        <taxon>Pyronemataceae</taxon>
        <taxon>Pyronema</taxon>
    </lineage>
</organism>
<reference evidence="1 2" key="1">
    <citation type="journal article" date="2013" name="PLoS Genet.">
        <title>The genome and development-dependent transcriptomes of Pyronema confluens: a window into fungal evolution.</title>
        <authorList>
            <person name="Traeger S."/>
            <person name="Altegoer F."/>
            <person name="Freitag M."/>
            <person name="Gabaldon T."/>
            <person name="Kempken F."/>
            <person name="Kumar A."/>
            <person name="Marcet-Houben M."/>
            <person name="Poggeler S."/>
            <person name="Stajich J.E."/>
            <person name="Nowrousian M."/>
        </authorList>
    </citation>
    <scope>NUCLEOTIDE SEQUENCE [LARGE SCALE GENOMIC DNA]</scope>
    <source>
        <strain evidence="2">CBS 100304</strain>
        <tissue evidence="1">Vegetative mycelium</tissue>
    </source>
</reference>
<keyword evidence="2" id="KW-1185">Reference proteome</keyword>
<protein>
    <submittedName>
        <fullName evidence="1">Uncharacterized protein</fullName>
    </submittedName>
</protein>
<proteinExistence type="predicted"/>
<evidence type="ECO:0000313" key="2">
    <source>
        <dbReference type="Proteomes" id="UP000018144"/>
    </source>
</evidence>